<dbReference type="InterPro" id="IPR001171">
    <property type="entry name" value="ERG24_DHCR-like"/>
</dbReference>
<keyword evidence="5 20" id="KW-0812">Transmembrane</keyword>
<evidence type="ECO:0000256" key="11">
    <source>
        <dbReference type="ARBA" id="ARBA00023098"/>
    </source>
</evidence>
<feature type="transmembrane region" description="Helical" evidence="20">
    <location>
        <begin position="21"/>
        <end position="41"/>
    </location>
</feature>
<gene>
    <name evidence="21" type="ORF">PPACK8108_LOCUS21989</name>
</gene>
<keyword evidence="13" id="KW-1207">Sterol metabolism</keyword>
<name>A0AAV0BLL4_PHAPC</name>
<accession>A0AAV0BLL4</accession>
<dbReference type="AlphaFoldDB" id="A0AAV0BLL4"/>
<keyword evidence="12 20" id="KW-0472">Membrane</keyword>
<evidence type="ECO:0000256" key="16">
    <source>
        <dbReference type="ARBA" id="ARBA00060638"/>
    </source>
</evidence>
<dbReference type="FunFam" id="1.20.120.1630:FF:000009">
    <property type="entry name" value="C-14 sterol reductase"/>
    <property type="match status" value="1"/>
</dbReference>
<comment type="similarity">
    <text evidence="2">Belongs to the ERG4/ERG24 family.</text>
</comment>
<dbReference type="InterPro" id="IPR018083">
    <property type="entry name" value="Sterol_reductase_CS"/>
</dbReference>
<dbReference type="Gene3D" id="1.20.120.1630">
    <property type="match status" value="1"/>
</dbReference>
<dbReference type="GO" id="GO:0050613">
    <property type="term" value="F:Delta14-sterol reductase activity"/>
    <property type="evidence" value="ECO:0007669"/>
    <property type="project" value="UniProtKB-EC"/>
</dbReference>
<keyword evidence="22" id="KW-1185">Reference proteome</keyword>
<evidence type="ECO:0000313" key="22">
    <source>
        <dbReference type="Proteomes" id="UP001153365"/>
    </source>
</evidence>
<dbReference type="Pfam" id="PF01222">
    <property type="entry name" value="ERG4_ERG24"/>
    <property type="match status" value="1"/>
</dbReference>
<evidence type="ECO:0000256" key="20">
    <source>
        <dbReference type="SAM" id="Phobius"/>
    </source>
</evidence>
<feature type="transmembrane region" description="Helical" evidence="20">
    <location>
        <begin position="373"/>
        <end position="399"/>
    </location>
</feature>
<comment type="caution">
    <text evidence="21">The sequence shown here is derived from an EMBL/GenBank/DDBJ whole genome shotgun (WGS) entry which is preliminary data.</text>
</comment>
<evidence type="ECO:0000256" key="17">
    <source>
        <dbReference type="ARBA" id="ARBA00074394"/>
    </source>
</evidence>
<keyword evidence="9" id="KW-0560">Oxidoreductase</keyword>
<evidence type="ECO:0000256" key="8">
    <source>
        <dbReference type="ARBA" id="ARBA00022989"/>
    </source>
</evidence>
<evidence type="ECO:0000256" key="4">
    <source>
        <dbReference type="ARBA" id="ARBA00022516"/>
    </source>
</evidence>
<keyword evidence="4" id="KW-0444">Lipid biosynthesis</keyword>
<reference evidence="21" key="1">
    <citation type="submission" date="2022-06" db="EMBL/GenBank/DDBJ databases">
        <authorList>
            <consortium name="SYNGENTA / RWTH Aachen University"/>
        </authorList>
    </citation>
    <scope>NUCLEOTIDE SEQUENCE</scope>
</reference>
<sequence>MGLTTPNQVDELNPRTNEFEFGGILGALGITITVPIFTYLLNLSCQPIVGGKLNSFETISKIQEVWNETRLFSHEGFNLYFCWYIYMVLCWAILPGRFVQGTVLRNGDRLTYKINAFATLILTIFLIGTIFWRFGQWPFLYVIDHYFEIITASLIMSILQATYCYWSSFRTGKLLALGGNSGNFLYDWFIGRELNPRVLNESFDIKTFNEMRPGLILWVVLNFCWSIKQIQNFGKLSNSMVLCFLFHFWYVFDAEYNEDTILTQMDITTDGFGFMLSVGDLTWVPFTYSLQLVYLAFVDVKLSNMQILIIIGVQMIGYHIFRTSNEEKNNFRHKFQNPKALKFIETERGTKLLTSGWWGRSRHPNYFGDWIMSWAWCLPTGFGTPVTYFYVIYFGILLIHRQIRDEDSCEKKYGKEDWNRYKKIVPWKIIPYIY</sequence>
<evidence type="ECO:0000256" key="5">
    <source>
        <dbReference type="ARBA" id="ARBA00022692"/>
    </source>
</evidence>
<comment type="catalytic activity">
    <reaction evidence="15">
        <text>4,4-dimethyl-5alpha-cholesta-8,24-dien-3beta-ol + NADP(+) = 4,4-dimethyl-5alpha-cholesta-8,14,24-trien-3beta-ol + NADPH + H(+)</text>
        <dbReference type="Rhea" id="RHEA:18561"/>
        <dbReference type="ChEBI" id="CHEBI:15378"/>
        <dbReference type="ChEBI" id="CHEBI:17813"/>
        <dbReference type="ChEBI" id="CHEBI:18364"/>
        <dbReference type="ChEBI" id="CHEBI:57783"/>
        <dbReference type="ChEBI" id="CHEBI:58349"/>
        <dbReference type="EC" id="1.3.1.70"/>
    </reaction>
    <physiologicalReaction direction="right-to-left" evidence="15">
        <dbReference type="Rhea" id="RHEA:18563"/>
    </physiologicalReaction>
</comment>
<evidence type="ECO:0000256" key="14">
    <source>
        <dbReference type="ARBA" id="ARBA00023221"/>
    </source>
</evidence>
<keyword evidence="6" id="KW-0521">NADP</keyword>
<feature type="transmembrane region" description="Helical" evidence="20">
    <location>
        <begin position="77"/>
        <end position="94"/>
    </location>
</feature>
<dbReference type="EC" id="1.3.1.70" evidence="3"/>
<dbReference type="EMBL" id="CALTRL010005844">
    <property type="protein sequence ID" value="CAH7687235.1"/>
    <property type="molecule type" value="Genomic_DNA"/>
</dbReference>
<evidence type="ECO:0000256" key="18">
    <source>
        <dbReference type="ARBA" id="ARBA00077841"/>
    </source>
</evidence>
<keyword evidence="7" id="KW-0752">Steroid biosynthesis</keyword>
<evidence type="ECO:0000256" key="9">
    <source>
        <dbReference type="ARBA" id="ARBA00023002"/>
    </source>
</evidence>
<evidence type="ECO:0000256" key="7">
    <source>
        <dbReference type="ARBA" id="ARBA00022955"/>
    </source>
</evidence>
<feature type="transmembrane region" description="Helical" evidence="20">
    <location>
        <begin position="304"/>
        <end position="321"/>
    </location>
</feature>
<evidence type="ECO:0000256" key="2">
    <source>
        <dbReference type="ARBA" id="ARBA00005402"/>
    </source>
</evidence>
<feature type="transmembrane region" description="Helical" evidence="20">
    <location>
        <begin position="114"/>
        <end position="134"/>
    </location>
</feature>
<dbReference type="GO" id="GO:0006696">
    <property type="term" value="P:ergosterol biosynthetic process"/>
    <property type="evidence" value="ECO:0007669"/>
    <property type="project" value="TreeGrafter"/>
</dbReference>
<evidence type="ECO:0000256" key="1">
    <source>
        <dbReference type="ARBA" id="ARBA00004141"/>
    </source>
</evidence>
<evidence type="ECO:0000256" key="19">
    <source>
        <dbReference type="ARBA" id="ARBA00083315"/>
    </source>
</evidence>
<feature type="transmembrane region" description="Helical" evidence="20">
    <location>
        <begin position="236"/>
        <end position="252"/>
    </location>
</feature>
<feature type="transmembrane region" description="Helical" evidence="20">
    <location>
        <begin position="272"/>
        <end position="297"/>
    </location>
</feature>
<keyword evidence="14" id="KW-0753">Steroid metabolism</keyword>
<dbReference type="GO" id="GO:0005789">
    <property type="term" value="C:endoplasmic reticulum membrane"/>
    <property type="evidence" value="ECO:0007669"/>
    <property type="project" value="TreeGrafter"/>
</dbReference>
<organism evidence="21 22">
    <name type="scientific">Phakopsora pachyrhizi</name>
    <name type="common">Asian soybean rust disease fungus</name>
    <dbReference type="NCBI Taxonomy" id="170000"/>
    <lineage>
        <taxon>Eukaryota</taxon>
        <taxon>Fungi</taxon>
        <taxon>Dikarya</taxon>
        <taxon>Basidiomycota</taxon>
        <taxon>Pucciniomycotina</taxon>
        <taxon>Pucciniomycetes</taxon>
        <taxon>Pucciniales</taxon>
        <taxon>Phakopsoraceae</taxon>
        <taxon>Phakopsora</taxon>
    </lineage>
</organism>
<dbReference type="PANTHER" id="PTHR21257:SF52">
    <property type="entry name" value="DELTA(14)-STEROL REDUCTASE TM7SF2"/>
    <property type="match status" value="1"/>
</dbReference>
<evidence type="ECO:0000256" key="13">
    <source>
        <dbReference type="ARBA" id="ARBA00023166"/>
    </source>
</evidence>
<proteinExistence type="inferred from homology"/>
<evidence type="ECO:0000313" key="21">
    <source>
        <dbReference type="EMBL" id="CAH7687235.1"/>
    </source>
</evidence>
<keyword evidence="10" id="KW-0756">Sterol biosynthesis</keyword>
<dbReference type="PANTHER" id="PTHR21257">
    <property type="entry name" value="DELTA(14)-STEROL REDUCTASE"/>
    <property type="match status" value="1"/>
</dbReference>
<evidence type="ECO:0000256" key="6">
    <source>
        <dbReference type="ARBA" id="ARBA00022857"/>
    </source>
</evidence>
<keyword evidence="8 20" id="KW-1133">Transmembrane helix</keyword>
<evidence type="ECO:0000256" key="12">
    <source>
        <dbReference type="ARBA" id="ARBA00023136"/>
    </source>
</evidence>
<dbReference type="Proteomes" id="UP001153365">
    <property type="component" value="Unassembled WGS sequence"/>
</dbReference>
<dbReference type="PROSITE" id="PS01017">
    <property type="entry name" value="STEROL_REDUCT_1"/>
    <property type="match status" value="1"/>
</dbReference>
<comment type="pathway">
    <text evidence="16">Steroid biosynthesis; zymosterol biosynthesis; zymosterol from lanosterol: step 2/6.</text>
</comment>
<evidence type="ECO:0000256" key="3">
    <source>
        <dbReference type="ARBA" id="ARBA00012413"/>
    </source>
</evidence>
<protein>
    <recommendedName>
        <fullName evidence="17">Delta(14)-sterol reductase ERG24</fullName>
        <ecNumber evidence="3">1.3.1.70</ecNumber>
    </recommendedName>
    <alternativeName>
        <fullName evidence="19">C-14 sterol reductase ERG24</fullName>
    </alternativeName>
    <alternativeName>
        <fullName evidence="18">Sterol C14-reductase ERG24</fullName>
    </alternativeName>
</protein>
<evidence type="ECO:0000256" key="10">
    <source>
        <dbReference type="ARBA" id="ARBA00023011"/>
    </source>
</evidence>
<keyword evidence="11" id="KW-0443">Lipid metabolism</keyword>
<evidence type="ECO:0000256" key="15">
    <source>
        <dbReference type="ARBA" id="ARBA00052254"/>
    </source>
</evidence>
<feature type="transmembrane region" description="Helical" evidence="20">
    <location>
        <begin position="146"/>
        <end position="166"/>
    </location>
</feature>
<comment type="subcellular location">
    <subcellularLocation>
        <location evidence="1">Membrane</location>
        <topology evidence="1">Multi-pass membrane protein</topology>
    </subcellularLocation>
</comment>